<evidence type="ECO:0000259" key="5">
    <source>
        <dbReference type="SMART" id="SM00014"/>
    </source>
</evidence>
<protein>
    <recommendedName>
        <fullName evidence="1">undecaprenyl-diphosphate phosphatase</fullName>
        <ecNumber evidence="1">3.6.1.27</ecNumber>
    </recommendedName>
    <alternativeName>
        <fullName evidence="2">Undecaprenyl pyrophosphate phosphatase</fullName>
    </alternativeName>
</protein>
<feature type="chain" id="PRO_5020275201" description="undecaprenyl-diphosphate phosphatase" evidence="4">
    <location>
        <begin position="23"/>
        <end position="181"/>
    </location>
</feature>
<dbReference type="PANTHER" id="PTHR14969">
    <property type="entry name" value="SPHINGOSINE-1-PHOSPHATE PHOSPHOHYDROLASE"/>
    <property type="match status" value="1"/>
</dbReference>
<evidence type="ECO:0000313" key="6">
    <source>
        <dbReference type="EMBL" id="RXJ74218.1"/>
    </source>
</evidence>
<dbReference type="Pfam" id="PF01569">
    <property type="entry name" value="PAP2"/>
    <property type="match status" value="1"/>
</dbReference>
<evidence type="ECO:0000313" key="7">
    <source>
        <dbReference type="Proteomes" id="UP000290287"/>
    </source>
</evidence>
<dbReference type="SUPFAM" id="SSF48317">
    <property type="entry name" value="Acid phosphatase/Vanadium-dependent haloperoxidase"/>
    <property type="match status" value="1"/>
</dbReference>
<feature type="domain" description="Phosphatidic acid phosphatase type 2/haloperoxidase" evidence="5">
    <location>
        <begin position="53"/>
        <end position="153"/>
    </location>
</feature>
<feature type="signal peptide" evidence="4">
    <location>
        <begin position="1"/>
        <end position="22"/>
    </location>
</feature>
<dbReference type="EC" id="3.6.1.27" evidence="1"/>
<proteinExistence type="predicted"/>
<accession>A0A4V1LT75</accession>
<gene>
    <name evidence="6" type="ORF">CS022_03885</name>
</gene>
<reference evidence="6 7" key="1">
    <citation type="submission" date="2017-10" db="EMBL/GenBank/DDBJ databases">
        <title>Nyctiphanis sp. nov., isolated from the stomach of the euphausiid Nyctiphanes simplex (Hansen, 1911) in the Gulf of California.</title>
        <authorList>
            <person name="Gomez-Gil B."/>
            <person name="Aguilar-Mendez M."/>
            <person name="Lopez-Cortes A."/>
            <person name="Gomez-Gutierrez J."/>
            <person name="Roque A."/>
            <person name="Lang E."/>
            <person name="Gonzalez-Castillo A."/>
        </authorList>
    </citation>
    <scope>NUCLEOTIDE SEQUENCE [LARGE SCALE GENOMIC DNA]</scope>
    <source>
        <strain evidence="6 7">CAIM 600</strain>
    </source>
</reference>
<keyword evidence="4" id="KW-0732">Signal</keyword>
<evidence type="ECO:0000256" key="1">
    <source>
        <dbReference type="ARBA" id="ARBA00012374"/>
    </source>
</evidence>
<evidence type="ECO:0000256" key="3">
    <source>
        <dbReference type="ARBA" id="ARBA00047594"/>
    </source>
</evidence>
<evidence type="ECO:0000256" key="4">
    <source>
        <dbReference type="SAM" id="SignalP"/>
    </source>
</evidence>
<dbReference type="CDD" id="cd03394">
    <property type="entry name" value="PAP2_like_5"/>
    <property type="match status" value="1"/>
</dbReference>
<evidence type="ECO:0000256" key="2">
    <source>
        <dbReference type="ARBA" id="ARBA00032707"/>
    </source>
</evidence>
<name>A0A4V1LT75_9GAMM</name>
<organism evidence="6 7">
    <name type="scientific">Veronia nyctiphanis</name>
    <dbReference type="NCBI Taxonomy" id="1278244"/>
    <lineage>
        <taxon>Bacteria</taxon>
        <taxon>Pseudomonadati</taxon>
        <taxon>Pseudomonadota</taxon>
        <taxon>Gammaproteobacteria</taxon>
        <taxon>Vibrionales</taxon>
        <taxon>Vibrionaceae</taxon>
        <taxon>Veronia</taxon>
    </lineage>
</organism>
<dbReference type="PANTHER" id="PTHR14969:SF13">
    <property type="entry name" value="AT30094P"/>
    <property type="match status" value="1"/>
</dbReference>
<comment type="catalytic activity">
    <reaction evidence="3">
        <text>di-trans,octa-cis-undecaprenyl diphosphate + H2O = di-trans,octa-cis-undecaprenyl phosphate + phosphate + H(+)</text>
        <dbReference type="Rhea" id="RHEA:28094"/>
        <dbReference type="ChEBI" id="CHEBI:15377"/>
        <dbReference type="ChEBI" id="CHEBI:15378"/>
        <dbReference type="ChEBI" id="CHEBI:43474"/>
        <dbReference type="ChEBI" id="CHEBI:58405"/>
        <dbReference type="ChEBI" id="CHEBI:60392"/>
        <dbReference type="EC" id="3.6.1.27"/>
    </reaction>
</comment>
<dbReference type="GO" id="GO:0050380">
    <property type="term" value="F:undecaprenyl-diphosphatase activity"/>
    <property type="evidence" value="ECO:0007669"/>
    <property type="project" value="UniProtKB-EC"/>
</dbReference>
<dbReference type="InterPro" id="IPR036938">
    <property type="entry name" value="PAP2/HPO_sf"/>
</dbReference>
<dbReference type="Gene3D" id="1.20.144.10">
    <property type="entry name" value="Phosphatidic acid phosphatase type 2/haloperoxidase"/>
    <property type="match status" value="1"/>
</dbReference>
<dbReference type="OrthoDB" id="9773582at2"/>
<dbReference type="SMART" id="SM00014">
    <property type="entry name" value="acidPPc"/>
    <property type="match status" value="1"/>
</dbReference>
<sequence>MRNSFVAATLAVSMAVAPVAHAKSDNLTTVGDITQIAVPVGAGIISLLKNDTEGFFQLAEGAVYTAAATHTLKAVVHAPRPDGSENNSFPSGHTSAAAQGAAYLQFRYGWEYGVPAYALTALVGYSRVDAKRHYWRDVAAGAALATGIQYAVTEMGYSLTDTYVMPYINGDQVGLTASVKF</sequence>
<dbReference type="InterPro" id="IPR000326">
    <property type="entry name" value="PAP2/HPO"/>
</dbReference>
<comment type="caution">
    <text evidence="6">The sequence shown here is derived from an EMBL/GenBank/DDBJ whole genome shotgun (WGS) entry which is preliminary data.</text>
</comment>
<dbReference type="EMBL" id="PEIB01000003">
    <property type="protein sequence ID" value="RXJ74218.1"/>
    <property type="molecule type" value="Genomic_DNA"/>
</dbReference>
<dbReference type="RefSeq" id="WP_129121180.1">
    <property type="nucleotide sequence ID" value="NZ_PEIB01000003.1"/>
</dbReference>
<dbReference type="Proteomes" id="UP000290287">
    <property type="component" value="Unassembled WGS sequence"/>
</dbReference>
<keyword evidence="7" id="KW-1185">Reference proteome</keyword>
<dbReference type="AlphaFoldDB" id="A0A4V1LT75"/>